<proteinExistence type="predicted"/>
<name>A0A653CGJ2_CALMS</name>
<evidence type="ECO:0000313" key="1">
    <source>
        <dbReference type="EMBL" id="VEN47018.1"/>
    </source>
</evidence>
<dbReference type="AlphaFoldDB" id="A0A653CGJ2"/>
<reference evidence="1 2" key="1">
    <citation type="submission" date="2019-01" db="EMBL/GenBank/DDBJ databases">
        <authorList>
            <person name="Sayadi A."/>
        </authorList>
    </citation>
    <scope>NUCLEOTIDE SEQUENCE [LARGE SCALE GENOMIC DNA]</scope>
</reference>
<gene>
    <name evidence="1" type="ORF">CALMAC_LOCUS8914</name>
</gene>
<evidence type="ECO:0000313" key="2">
    <source>
        <dbReference type="Proteomes" id="UP000410492"/>
    </source>
</evidence>
<keyword evidence="2" id="KW-1185">Reference proteome</keyword>
<protein>
    <submittedName>
        <fullName evidence="1">Uncharacterized protein</fullName>
    </submittedName>
</protein>
<dbReference type="Proteomes" id="UP000410492">
    <property type="component" value="Unassembled WGS sequence"/>
</dbReference>
<accession>A0A653CGJ2</accession>
<dbReference type="EMBL" id="CAACVG010007774">
    <property type="protein sequence ID" value="VEN47018.1"/>
    <property type="molecule type" value="Genomic_DNA"/>
</dbReference>
<organism evidence="1 2">
    <name type="scientific">Callosobruchus maculatus</name>
    <name type="common">Southern cowpea weevil</name>
    <name type="synonym">Pulse bruchid</name>
    <dbReference type="NCBI Taxonomy" id="64391"/>
    <lineage>
        <taxon>Eukaryota</taxon>
        <taxon>Metazoa</taxon>
        <taxon>Ecdysozoa</taxon>
        <taxon>Arthropoda</taxon>
        <taxon>Hexapoda</taxon>
        <taxon>Insecta</taxon>
        <taxon>Pterygota</taxon>
        <taxon>Neoptera</taxon>
        <taxon>Endopterygota</taxon>
        <taxon>Coleoptera</taxon>
        <taxon>Polyphaga</taxon>
        <taxon>Cucujiformia</taxon>
        <taxon>Chrysomeloidea</taxon>
        <taxon>Chrysomelidae</taxon>
        <taxon>Bruchinae</taxon>
        <taxon>Bruchini</taxon>
        <taxon>Callosobruchus</taxon>
    </lineage>
</organism>
<sequence length="47" mass="5978">MASFKFRILGKQRYTYRFLISREVKLHNHICFNLSYFCFFFRHRKIN</sequence>